<organism evidence="1 2">
    <name type="scientific">Petralouisia muris</name>
    <dbReference type="NCBI Taxonomy" id="3032872"/>
    <lineage>
        <taxon>Bacteria</taxon>
        <taxon>Bacillati</taxon>
        <taxon>Bacillota</taxon>
        <taxon>Clostridia</taxon>
        <taxon>Lachnospirales</taxon>
        <taxon>Lachnospiraceae</taxon>
        <taxon>Petralouisia</taxon>
    </lineage>
</organism>
<sequence>MWSRNELKETAKSRISRNYWKSVLAALIFSVLCGGYGLFGSTGGFASGFSNSNSSEESGFEDYIDEDYLDEDDADEDYLDEDDADEDYLDEDYDTVDEEVDMILEDGPVTFFFALICIVIAIALALVLIGLPLNILVFNPLEIGVSRFFTRNLKEEAQVKEVCFAFDRCYKNCVKVTFFRDLYIFLWTLLFVIPGIVKSYEYRLVPYILGECPDMEREEVLDLSKTMMYGNKWKSFVLDLSFLGWYLLNGITLGILGVFYLNPYICQTDAALYLTLKEQYLRGRKTSDL</sequence>
<dbReference type="EMBL" id="SRYA01000013">
    <property type="protein sequence ID" value="TGY96757.1"/>
    <property type="molecule type" value="Genomic_DNA"/>
</dbReference>
<name>A0AC61RXY3_9FIRM</name>
<reference evidence="1" key="1">
    <citation type="submission" date="2019-04" db="EMBL/GenBank/DDBJ databases">
        <title>Microbes associate with the intestines of laboratory mice.</title>
        <authorList>
            <person name="Navarre W."/>
            <person name="Wong E."/>
            <person name="Huang K."/>
            <person name="Tropini C."/>
            <person name="Ng K."/>
            <person name="Yu B."/>
        </authorList>
    </citation>
    <scope>NUCLEOTIDE SEQUENCE</scope>
    <source>
        <strain evidence="1">NM01_1-7b</strain>
    </source>
</reference>
<evidence type="ECO:0000313" key="1">
    <source>
        <dbReference type="EMBL" id="TGY96757.1"/>
    </source>
</evidence>
<accession>A0AC61RXY3</accession>
<keyword evidence="2" id="KW-1185">Reference proteome</keyword>
<proteinExistence type="predicted"/>
<dbReference type="Proteomes" id="UP000304953">
    <property type="component" value="Unassembled WGS sequence"/>
</dbReference>
<protein>
    <submittedName>
        <fullName evidence="1">DUF975 family protein</fullName>
    </submittedName>
</protein>
<evidence type="ECO:0000313" key="2">
    <source>
        <dbReference type="Proteomes" id="UP000304953"/>
    </source>
</evidence>
<comment type="caution">
    <text evidence="1">The sequence shown here is derived from an EMBL/GenBank/DDBJ whole genome shotgun (WGS) entry which is preliminary data.</text>
</comment>
<gene>
    <name evidence="1" type="ORF">E5329_08300</name>
</gene>